<organism evidence="1 2">
    <name type="scientific">Hibiscus trionum</name>
    <name type="common">Flower of an hour</name>
    <dbReference type="NCBI Taxonomy" id="183268"/>
    <lineage>
        <taxon>Eukaryota</taxon>
        <taxon>Viridiplantae</taxon>
        <taxon>Streptophyta</taxon>
        <taxon>Embryophyta</taxon>
        <taxon>Tracheophyta</taxon>
        <taxon>Spermatophyta</taxon>
        <taxon>Magnoliopsida</taxon>
        <taxon>eudicotyledons</taxon>
        <taxon>Gunneridae</taxon>
        <taxon>Pentapetalae</taxon>
        <taxon>rosids</taxon>
        <taxon>malvids</taxon>
        <taxon>Malvales</taxon>
        <taxon>Malvaceae</taxon>
        <taxon>Malvoideae</taxon>
        <taxon>Hibiscus</taxon>
    </lineage>
</organism>
<dbReference type="PANTHER" id="PTHR47297:SF2">
    <property type="entry name" value="OS02G0606800 PROTEIN"/>
    <property type="match status" value="1"/>
</dbReference>
<dbReference type="Gene3D" id="3.40.50.850">
    <property type="entry name" value="Isochorismatase-like"/>
    <property type="match status" value="1"/>
</dbReference>
<proteinExistence type="predicted"/>
<dbReference type="PANTHER" id="PTHR47297">
    <property type="match status" value="1"/>
</dbReference>
<evidence type="ECO:0000313" key="1">
    <source>
        <dbReference type="EMBL" id="GMI64527.1"/>
    </source>
</evidence>
<reference evidence="1" key="1">
    <citation type="submission" date="2023-05" db="EMBL/GenBank/DDBJ databases">
        <title>Genome and transcriptome analyses reveal genes involved in the formation of fine ridges on petal epidermal cells in Hibiscus trionum.</title>
        <authorList>
            <person name="Koshimizu S."/>
            <person name="Masuda S."/>
            <person name="Ishii T."/>
            <person name="Shirasu K."/>
            <person name="Hoshino A."/>
            <person name="Arita M."/>
        </authorList>
    </citation>
    <scope>NUCLEOTIDE SEQUENCE</scope>
    <source>
        <strain evidence="1">Hamamatsu line</strain>
    </source>
</reference>
<accession>A0A9W7GT10</accession>
<keyword evidence="2" id="KW-1185">Reference proteome</keyword>
<evidence type="ECO:0000313" key="2">
    <source>
        <dbReference type="Proteomes" id="UP001165190"/>
    </source>
</evidence>
<gene>
    <name evidence="1" type="ORF">HRI_000122000</name>
</gene>
<dbReference type="InterPro" id="IPR036380">
    <property type="entry name" value="Isochorismatase-like_sf"/>
</dbReference>
<dbReference type="AlphaFoldDB" id="A0A9W7GT10"/>
<dbReference type="InterPro" id="IPR044717">
    <property type="entry name" value="NIC1"/>
</dbReference>
<sequence length="123" mass="14150">MFGLYFTNCNICFKSSSIYDPINESSRLARLFCDKKLPVMEFLDSHYPDKPEDPYPSHFIAGTDESNLVPALRWIENETNMTIERKDCYDGYLGSMEVDGSNVFVDWVKKNQIQAVRTGNCCL</sequence>
<dbReference type="GO" id="GO:0008936">
    <property type="term" value="F:nicotinamidase activity"/>
    <property type="evidence" value="ECO:0007669"/>
    <property type="project" value="InterPro"/>
</dbReference>
<name>A0A9W7GT10_HIBTR</name>
<dbReference type="GO" id="GO:0019365">
    <property type="term" value="P:pyridine nucleotide salvage"/>
    <property type="evidence" value="ECO:0007669"/>
    <property type="project" value="InterPro"/>
</dbReference>
<comment type="caution">
    <text evidence="1">The sequence shown here is derived from an EMBL/GenBank/DDBJ whole genome shotgun (WGS) entry which is preliminary data.</text>
</comment>
<dbReference type="OrthoDB" id="1714025at2759"/>
<protein>
    <submittedName>
        <fullName evidence="1">Uncharacterized protein</fullName>
    </submittedName>
</protein>
<dbReference type="Proteomes" id="UP001165190">
    <property type="component" value="Unassembled WGS sequence"/>
</dbReference>
<dbReference type="EMBL" id="BSYR01000003">
    <property type="protein sequence ID" value="GMI64527.1"/>
    <property type="molecule type" value="Genomic_DNA"/>
</dbReference>
<dbReference type="SUPFAM" id="SSF52499">
    <property type="entry name" value="Isochorismatase-like hydrolases"/>
    <property type="match status" value="1"/>
</dbReference>